<feature type="transmembrane region" description="Helical" evidence="1">
    <location>
        <begin position="145"/>
        <end position="165"/>
    </location>
</feature>
<keyword evidence="1" id="KW-1133">Transmembrane helix</keyword>
<comment type="caution">
    <text evidence="2">The sequence shown here is derived from an EMBL/GenBank/DDBJ whole genome shotgun (WGS) entry which is preliminary data.</text>
</comment>
<gene>
    <name evidence="2" type="ORF">IAC43_06930</name>
</gene>
<keyword evidence="1" id="KW-0812">Transmembrane</keyword>
<reference evidence="2" key="1">
    <citation type="submission" date="2020-10" db="EMBL/GenBank/DDBJ databases">
        <authorList>
            <person name="Gilroy R."/>
        </authorList>
    </citation>
    <scope>NUCLEOTIDE SEQUENCE</scope>
    <source>
        <strain evidence="2">ChiBcec7-5410</strain>
    </source>
</reference>
<dbReference type="Pfam" id="PF11368">
    <property type="entry name" value="DUF3169"/>
    <property type="match status" value="1"/>
</dbReference>
<proteinExistence type="predicted"/>
<accession>A0A9D1H8Y6</accession>
<evidence type="ECO:0000256" key="1">
    <source>
        <dbReference type="SAM" id="Phobius"/>
    </source>
</evidence>
<feature type="transmembrane region" description="Helical" evidence="1">
    <location>
        <begin position="30"/>
        <end position="51"/>
    </location>
</feature>
<dbReference type="Proteomes" id="UP000824160">
    <property type="component" value="Unassembled WGS sequence"/>
</dbReference>
<evidence type="ECO:0000313" key="3">
    <source>
        <dbReference type="Proteomes" id="UP000824160"/>
    </source>
</evidence>
<feature type="transmembrane region" description="Helical" evidence="1">
    <location>
        <begin position="117"/>
        <end position="139"/>
    </location>
</feature>
<dbReference type="AlphaFoldDB" id="A0A9D1H8Y6"/>
<feature type="transmembrane region" description="Helical" evidence="1">
    <location>
        <begin position="71"/>
        <end position="89"/>
    </location>
</feature>
<dbReference type="InterPro" id="IPR021509">
    <property type="entry name" value="DUF3169"/>
</dbReference>
<dbReference type="EMBL" id="DVLW01000191">
    <property type="protein sequence ID" value="HIT94904.1"/>
    <property type="molecule type" value="Genomic_DNA"/>
</dbReference>
<keyword evidence="1" id="KW-0472">Membrane</keyword>
<evidence type="ECO:0000313" key="2">
    <source>
        <dbReference type="EMBL" id="HIT94904.1"/>
    </source>
</evidence>
<feature type="transmembrane region" description="Helical" evidence="1">
    <location>
        <begin position="242"/>
        <end position="260"/>
    </location>
</feature>
<protein>
    <submittedName>
        <fullName evidence="2">DUF3169 family protein</fullName>
    </submittedName>
</protein>
<name>A0A9D1H8Y6_9FIRM</name>
<feature type="transmembrane region" description="Helical" evidence="1">
    <location>
        <begin position="217"/>
        <end position="236"/>
    </location>
</feature>
<reference evidence="2" key="2">
    <citation type="journal article" date="2021" name="PeerJ">
        <title>Extensive microbial diversity within the chicken gut microbiome revealed by metagenomics and culture.</title>
        <authorList>
            <person name="Gilroy R."/>
            <person name="Ravi A."/>
            <person name="Getino M."/>
            <person name="Pursley I."/>
            <person name="Horton D.L."/>
            <person name="Alikhan N.F."/>
            <person name="Baker D."/>
            <person name="Gharbi K."/>
            <person name="Hall N."/>
            <person name="Watson M."/>
            <person name="Adriaenssens E.M."/>
            <person name="Foster-Nyarko E."/>
            <person name="Jarju S."/>
            <person name="Secka A."/>
            <person name="Antonio M."/>
            <person name="Oren A."/>
            <person name="Chaudhuri R.R."/>
            <person name="La Ragione R."/>
            <person name="Hildebrand F."/>
            <person name="Pallen M.J."/>
        </authorList>
    </citation>
    <scope>NUCLEOTIDE SEQUENCE</scope>
    <source>
        <strain evidence="2">ChiBcec7-5410</strain>
    </source>
</reference>
<organism evidence="2 3">
    <name type="scientific">Candidatus Faecivivens stercoripullorum</name>
    <dbReference type="NCBI Taxonomy" id="2840805"/>
    <lineage>
        <taxon>Bacteria</taxon>
        <taxon>Bacillati</taxon>
        <taxon>Bacillota</taxon>
        <taxon>Clostridia</taxon>
        <taxon>Eubacteriales</taxon>
        <taxon>Oscillospiraceae</taxon>
        <taxon>Oscillospiraceae incertae sedis</taxon>
        <taxon>Candidatus Faecivivens</taxon>
    </lineage>
</organism>
<sequence length="273" mass="30639">MKKNNIQVPEEIREKQLEIHKEDKKSLPKLLLFMLCAAIIGFPVGLGMGYLSEYGSEWLIEVLQQFWLDSALWIIPVFTVLLLVPSLLLSTGMKKAIQQLDEEDEAQTEKIDGRLSISMLLSAAYAICMFFGMGVILSVCIELSGVQLIIGGVELIAGLTLASVAQKRAIDLTKILYPEKHGSVFDTNFTKVWEESCDEREKTLIWKSAYGAYKTTFSIYPILFLAIAACSIPFGYGPLPAGIVLLMWLIQTVSYCLHSIRNERRAKKDHKND</sequence>